<protein>
    <recommendedName>
        <fullName evidence="2">F-box domain-containing protein</fullName>
    </recommendedName>
</protein>
<dbReference type="InterPro" id="IPR032675">
    <property type="entry name" value="LRR_dom_sf"/>
</dbReference>
<dbReference type="SUPFAM" id="SSF81383">
    <property type="entry name" value="F-box domain"/>
    <property type="match status" value="1"/>
</dbReference>
<evidence type="ECO:0000313" key="3">
    <source>
        <dbReference type="EMBL" id="JAP98553.1"/>
    </source>
</evidence>
<gene>
    <name evidence="3" type="ORF">g.48755</name>
</gene>
<organism evidence="3">
    <name type="scientific">Lygus hesperus</name>
    <name type="common">Western plant bug</name>
    <dbReference type="NCBI Taxonomy" id="30085"/>
    <lineage>
        <taxon>Eukaryota</taxon>
        <taxon>Metazoa</taxon>
        <taxon>Ecdysozoa</taxon>
        <taxon>Arthropoda</taxon>
        <taxon>Hexapoda</taxon>
        <taxon>Insecta</taxon>
        <taxon>Pterygota</taxon>
        <taxon>Neoptera</taxon>
        <taxon>Paraneoptera</taxon>
        <taxon>Hemiptera</taxon>
        <taxon>Heteroptera</taxon>
        <taxon>Panheteroptera</taxon>
        <taxon>Cimicomorpha</taxon>
        <taxon>Miridae</taxon>
        <taxon>Mirini</taxon>
        <taxon>Lygus</taxon>
    </lineage>
</organism>
<dbReference type="Gene3D" id="1.20.1280.50">
    <property type="match status" value="1"/>
</dbReference>
<proteinExistence type="predicted"/>
<dbReference type="InterPro" id="IPR001810">
    <property type="entry name" value="F-box_dom"/>
</dbReference>
<reference evidence="3" key="1">
    <citation type="journal article" date="2016" name="Gigascience">
        <title>De novo construction of an expanded transcriptome assembly for the western tarnished plant bug, Lygus hesperus.</title>
        <authorList>
            <person name="Tassone E.E."/>
            <person name="Geib S.M."/>
            <person name="Hall B."/>
            <person name="Fabrick J.A."/>
            <person name="Brent C.S."/>
            <person name="Hull J.J."/>
        </authorList>
    </citation>
    <scope>NUCLEOTIDE SEQUENCE</scope>
</reference>
<dbReference type="Pfam" id="PF12937">
    <property type="entry name" value="F-box-like"/>
    <property type="match status" value="1"/>
</dbReference>
<name>A0A146KPV9_LYGHE</name>
<dbReference type="PANTHER" id="PTHR20872:SF1">
    <property type="entry name" value="F-BOX DOMAIN-CONTAINING PROTEIN"/>
    <property type="match status" value="1"/>
</dbReference>
<dbReference type="PROSITE" id="PS50181">
    <property type="entry name" value="FBOX"/>
    <property type="match status" value="1"/>
</dbReference>
<feature type="region of interest" description="Disordered" evidence="1">
    <location>
        <begin position="1"/>
        <end position="31"/>
    </location>
</feature>
<feature type="compositionally biased region" description="Basic and acidic residues" evidence="1">
    <location>
        <begin position="9"/>
        <end position="31"/>
    </location>
</feature>
<dbReference type="AlphaFoldDB" id="A0A146KPV9"/>
<dbReference type="InterPro" id="IPR036047">
    <property type="entry name" value="F-box-like_dom_sf"/>
</dbReference>
<dbReference type="PANTHER" id="PTHR20872">
    <property type="match status" value="1"/>
</dbReference>
<dbReference type="EMBL" id="GDHC01020075">
    <property type="protein sequence ID" value="JAP98553.1"/>
    <property type="molecule type" value="Transcribed_RNA"/>
</dbReference>
<evidence type="ECO:0000259" key="2">
    <source>
        <dbReference type="PROSITE" id="PS50181"/>
    </source>
</evidence>
<feature type="domain" description="F-box" evidence="2">
    <location>
        <begin position="49"/>
        <end position="95"/>
    </location>
</feature>
<dbReference type="SMART" id="SM00256">
    <property type="entry name" value="FBOX"/>
    <property type="match status" value="1"/>
</dbReference>
<dbReference type="Gene3D" id="3.80.10.10">
    <property type="entry name" value="Ribonuclease Inhibitor"/>
    <property type="match status" value="1"/>
</dbReference>
<evidence type="ECO:0000256" key="1">
    <source>
        <dbReference type="SAM" id="MobiDB-lite"/>
    </source>
</evidence>
<sequence length="482" mass="56738">MDPEENDSSSERETTPDWHDIGEEKKPRNDVSLRYGKPHDWTEDNDTEQSHWCYLPDLIMERIFSYLTISERYSASMVCKRWNSAFYLPYVWHVFLFDEYTLTRRRFNYYSGWQHTLDHLRAQLCLGTVGRFFQVIIFTPITNFYNMYEFMNMISFYAEQQDSDRCVVRGISRNIKSLKYLFPCKILSGEEEDSSQDLPLYGTGGKLLEAVKRLLGNLTNLKRLELTDLMLDNSEAMTLLDDVCCERCESLRYLSLSNFTKGQYQLLHLGVFVNLQILVVGPQNLGEQVMELISHTKLKHLHIVQTRLTPASARSLSPKCWQAAAKQNPNMRVHLALETKTDRQLLWQEKAPVNSILVDSPACKLEPDNVMRIIQWYSENLRYFGYLGIPKYHQPKSFNERMDPFLVMLVKECPKIETFVIREKVSTSTVLLVAEQCKSLKRYYVRRNAVILKCDWPCNPNWEDSYFSWLKKIVKVLRRNRK</sequence>
<dbReference type="SUPFAM" id="SSF52047">
    <property type="entry name" value="RNI-like"/>
    <property type="match status" value="1"/>
</dbReference>
<accession>A0A146KPV9</accession>